<keyword evidence="2" id="KW-1185">Reference proteome</keyword>
<evidence type="ECO:0000313" key="2">
    <source>
        <dbReference type="Proteomes" id="UP000011668"/>
    </source>
</evidence>
<sequence>MIYIGFSLRVDGILSLLFIRVRDESKATGATSLTVTHHNRLHHDQSTVSICKPPARKRTSRTWPYCPNA</sequence>
<dbReference type="Proteomes" id="UP000011668">
    <property type="component" value="Unassembled WGS sequence"/>
</dbReference>
<name>L8X8W4_THACA</name>
<reference evidence="1 2" key="1">
    <citation type="journal article" date="2013" name="Nat. Commun.">
        <title>The evolution and pathogenic mechanisms of the rice sheath blight pathogen.</title>
        <authorList>
            <person name="Zheng A."/>
            <person name="Lin R."/>
            <person name="Xu L."/>
            <person name="Qin P."/>
            <person name="Tang C."/>
            <person name="Ai P."/>
            <person name="Zhang D."/>
            <person name="Liu Y."/>
            <person name="Sun Z."/>
            <person name="Feng H."/>
            <person name="Wang Y."/>
            <person name="Chen Y."/>
            <person name="Liang X."/>
            <person name="Fu R."/>
            <person name="Li Q."/>
            <person name="Zhang J."/>
            <person name="Yu X."/>
            <person name="Xie Z."/>
            <person name="Ding L."/>
            <person name="Guan P."/>
            <person name="Tang J."/>
            <person name="Liang Y."/>
            <person name="Wang S."/>
            <person name="Deng Q."/>
            <person name="Li S."/>
            <person name="Zhu J."/>
            <person name="Wang L."/>
            <person name="Liu H."/>
            <person name="Li P."/>
        </authorList>
    </citation>
    <scope>NUCLEOTIDE SEQUENCE [LARGE SCALE GENOMIC DNA]</scope>
    <source>
        <strain evidence="2">AG-1 IA</strain>
    </source>
</reference>
<dbReference type="HOGENOM" id="CLU_2777652_0_0_1"/>
<accession>L8X8W4</accession>
<dbReference type="EMBL" id="AFRT01000192">
    <property type="protein sequence ID" value="ELU45094.1"/>
    <property type="molecule type" value="Genomic_DNA"/>
</dbReference>
<dbReference type="AlphaFoldDB" id="L8X8W4"/>
<protein>
    <submittedName>
        <fullName evidence="1">Uncharacterized protein</fullName>
    </submittedName>
</protein>
<organism evidence="1 2">
    <name type="scientific">Thanatephorus cucumeris (strain AG1-IA)</name>
    <name type="common">Rice sheath blight fungus</name>
    <name type="synonym">Rhizoctonia solani</name>
    <dbReference type="NCBI Taxonomy" id="983506"/>
    <lineage>
        <taxon>Eukaryota</taxon>
        <taxon>Fungi</taxon>
        <taxon>Dikarya</taxon>
        <taxon>Basidiomycota</taxon>
        <taxon>Agaricomycotina</taxon>
        <taxon>Agaricomycetes</taxon>
        <taxon>Cantharellales</taxon>
        <taxon>Ceratobasidiaceae</taxon>
        <taxon>Rhizoctonia</taxon>
        <taxon>Rhizoctonia solani AG-1</taxon>
    </lineage>
</organism>
<evidence type="ECO:0000313" key="1">
    <source>
        <dbReference type="EMBL" id="ELU45094.1"/>
    </source>
</evidence>
<gene>
    <name evidence="1" type="ORF">AG1IA_00877</name>
</gene>
<comment type="caution">
    <text evidence="1">The sequence shown here is derived from an EMBL/GenBank/DDBJ whole genome shotgun (WGS) entry which is preliminary data.</text>
</comment>
<proteinExistence type="predicted"/>